<dbReference type="PROSITE" id="PS50930">
    <property type="entry name" value="HTH_LYTTR"/>
    <property type="match status" value="1"/>
</dbReference>
<accession>A0A1G7H4K9</accession>
<dbReference type="Gene3D" id="3.40.50.2300">
    <property type="match status" value="1"/>
</dbReference>
<dbReference type="SMART" id="SM00448">
    <property type="entry name" value="REC"/>
    <property type="match status" value="1"/>
</dbReference>
<dbReference type="Gene3D" id="2.40.50.1020">
    <property type="entry name" value="LytTr DNA-binding domain"/>
    <property type="match status" value="1"/>
</dbReference>
<evidence type="ECO:0000313" key="5">
    <source>
        <dbReference type="Proteomes" id="UP000199045"/>
    </source>
</evidence>
<dbReference type="Pfam" id="PF04397">
    <property type="entry name" value="LytTR"/>
    <property type="match status" value="1"/>
</dbReference>
<protein>
    <submittedName>
        <fullName evidence="4">DNA-binding response regulator, LytR/AlgR family</fullName>
    </submittedName>
</protein>
<proteinExistence type="predicted"/>
<sequence length="236" mass="27025">MILKCVLIDDEPLAREILAGYIERHKTIELAGSFSNALEGHEFLKHHPVDVLFLDIEMPEISGIDFLKALTQPPVTVFTTAFRDYAFEGYELGVIDFLLKPISYDRFCKAVDKVRDFLSLKKEEADLETSEDVPTFIFVKSGVQKIKLFFTDVTHIQGLKDYAIIHASSGKIVIKGSIKSMQELFPETRFIRVHKSFIVAKDKIRRMERNRIIIADHQIPIGRNYKAAMDRLITGH</sequence>
<evidence type="ECO:0000259" key="3">
    <source>
        <dbReference type="PROSITE" id="PS50930"/>
    </source>
</evidence>
<dbReference type="InterPro" id="IPR001789">
    <property type="entry name" value="Sig_transdc_resp-reg_receiver"/>
</dbReference>
<dbReference type="STRING" id="104663.SAMN04488121_101303"/>
<gene>
    <name evidence="4" type="ORF">SAMN04488121_101303</name>
</gene>
<dbReference type="InterPro" id="IPR007492">
    <property type="entry name" value="LytTR_DNA-bd_dom"/>
</dbReference>
<feature type="domain" description="HTH LytTR-type" evidence="3">
    <location>
        <begin position="162"/>
        <end position="209"/>
    </location>
</feature>
<reference evidence="5" key="1">
    <citation type="submission" date="2016-10" db="EMBL/GenBank/DDBJ databases">
        <authorList>
            <person name="Varghese N."/>
            <person name="Submissions S."/>
        </authorList>
    </citation>
    <scope>NUCLEOTIDE SEQUENCE [LARGE SCALE GENOMIC DNA]</scope>
    <source>
        <strain evidence="5">DSM 527</strain>
    </source>
</reference>
<dbReference type="PROSITE" id="PS50110">
    <property type="entry name" value="RESPONSE_REGULATORY"/>
    <property type="match status" value="1"/>
</dbReference>
<evidence type="ECO:0000313" key="4">
    <source>
        <dbReference type="EMBL" id="SDE95291.1"/>
    </source>
</evidence>
<evidence type="ECO:0000256" key="1">
    <source>
        <dbReference type="PROSITE-ProRule" id="PRU00169"/>
    </source>
</evidence>
<keyword evidence="1" id="KW-0597">Phosphoprotein</keyword>
<dbReference type="AlphaFoldDB" id="A0A1G7H4K9"/>
<keyword evidence="4" id="KW-0238">DNA-binding</keyword>
<feature type="modified residue" description="4-aspartylphosphate" evidence="1">
    <location>
        <position position="55"/>
    </location>
</feature>
<dbReference type="InterPro" id="IPR046947">
    <property type="entry name" value="LytR-like"/>
</dbReference>
<feature type="domain" description="Response regulatory" evidence="2">
    <location>
        <begin position="4"/>
        <end position="115"/>
    </location>
</feature>
<dbReference type="Pfam" id="PF00072">
    <property type="entry name" value="Response_reg"/>
    <property type="match status" value="1"/>
</dbReference>
<dbReference type="Proteomes" id="UP000199045">
    <property type="component" value="Unassembled WGS sequence"/>
</dbReference>
<name>A0A1G7H4K9_CHIFI</name>
<dbReference type="GO" id="GO:0000156">
    <property type="term" value="F:phosphorelay response regulator activity"/>
    <property type="evidence" value="ECO:0007669"/>
    <property type="project" value="InterPro"/>
</dbReference>
<dbReference type="PANTHER" id="PTHR37299">
    <property type="entry name" value="TRANSCRIPTIONAL REGULATOR-RELATED"/>
    <property type="match status" value="1"/>
</dbReference>
<dbReference type="SUPFAM" id="SSF52172">
    <property type="entry name" value="CheY-like"/>
    <property type="match status" value="1"/>
</dbReference>
<dbReference type="SMART" id="SM00850">
    <property type="entry name" value="LytTR"/>
    <property type="match status" value="1"/>
</dbReference>
<dbReference type="GO" id="GO:0003677">
    <property type="term" value="F:DNA binding"/>
    <property type="evidence" value="ECO:0007669"/>
    <property type="project" value="UniProtKB-KW"/>
</dbReference>
<dbReference type="RefSeq" id="WP_218124134.1">
    <property type="nucleotide sequence ID" value="NZ_FNBN01000001.1"/>
</dbReference>
<dbReference type="PANTHER" id="PTHR37299:SF1">
    <property type="entry name" value="STAGE 0 SPORULATION PROTEIN A HOMOLOG"/>
    <property type="match status" value="1"/>
</dbReference>
<dbReference type="EMBL" id="FNBN01000001">
    <property type="protein sequence ID" value="SDE95291.1"/>
    <property type="molecule type" value="Genomic_DNA"/>
</dbReference>
<dbReference type="InterPro" id="IPR011006">
    <property type="entry name" value="CheY-like_superfamily"/>
</dbReference>
<organism evidence="4 5">
    <name type="scientific">Chitinophaga filiformis</name>
    <name type="common">Myxococcus filiformis</name>
    <name type="synonym">Flexibacter filiformis</name>
    <dbReference type="NCBI Taxonomy" id="104663"/>
    <lineage>
        <taxon>Bacteria</taxon>
        <taxon>Pseudomonadati</taxon>
        <taxon>Bacteroidota</taxon>
        <taxon>Chitinophagia</taxon>
        <taxon>Chitinophagales</taxon>
        <taxon>Chitinophagaceae</taxon>
        <taxon>Chitinophaga</taxon>
    </lineage>
</organism>
<evidence type="ECO:0000259" key="2">
    <source>
        <dbReference type="PROSITE" id="PS50110"/>
    </source>
</evidence>